<organism evidence="2 3">
    <name type="scientific">Pseudomonas amygdali pv. ulmi</name>
    <dbReference type="NCBI Taxonomy" id="251720"/>
    <lineage>
        <taxon>Bacteria</taxon>
        <taxon>Pseudomonadati</taxon>
        <taxon>Pseudomonadota</taxon>
        <taxon>Gammaproteobacteria</taxon>
        <taxon>Pseudomonadales</taxon>
        <taxon>Pseudomonadaceae</taxon>
        <taxon>Pseudomonas</taxon>
        <taxon>Pseudomonas amygdali</taxon>
    </lineage>
</organism>
<keyword evidence="1" id="KW-0812">Transmembrane</keyword>
<feature type="transmembrane region" description="Helical" evidence="1">
    <location>
        <begin position="6"/>
        <end position="27"/>
    </location>
</feature>
<dbReference type="AlphaFoldDB" id="A0A0Q0DGW0"/>
<keyword evidence="1" id="KW-0472">Membrane</keyword>
<dbReference type="Proteomes" id="UP000050266">
    <property type="component" value="Unassembled WGS sequence"/>
</dbReference>
<protein>
    <submittedName>
        <fullName evidence="2">Uncharacterized protein</fullName>
    </submittedName>
</protein>
<accession>A0A0Q0DGW0</accession>
<dbReference type="PATRIC" id="fig|251720.4.peg.3511"/>
<name>A0A0Q0DGW0_PSEA0</name>
<evidence type="ECO:0000313" key="2">
    <source>
        <dbReference type="EMBL" id="KPZ17812.1"/>
    </source>
</evidence>
<evidence type="ECO:0000256" key="1">
    <source>
        <dbReference type="SAM" id="Phobius"/>
    </source>
</evidence>
<keyword evidence="1" id="KW-1133">Transmembrane helix</keyword>
<dbReference type="EMBL" id="LJRQ01000043">
    <property type="protein sequence ID" value="KPZ17812.1"/>
    <property type="molecule type" value="Genomic_DNA"/>
</dbReference>
<comment type="caution">
    <text evidence="2">The sequence shown here is derived from an EMBL/GenBank/DDBJ whole genome shotgun (WGS) entry which is preliminary data.</text>
</comment>
<evidence type="ECO:0000313" key="3">
    <source>
        <dbReference type="Proteomes" id="UP000050266"/>
    </source>
</evidence>
<gene>
    <name evidence="2" type="ORF">ALO41_200100</name>
</gene>
<reference evidence="2 3" key="1">
    <citation type="submission" date="2015-09" db="EMBL/GenBank/DDBJ databases">
        <title>Genome announcement of multiple Pseudomonas syringae strains.</title>
        <authorList>
            <person name="Thakur S."/>
            <person name="Wang P.W."/>
            <person name="Gong Y."/>
            <person name="Weir B.S."/>
            <person name="Guttman D.S."/>
        </authorList>
    </citation>
    <scope>NUCLEOTIDE SEQUENCE [LARGE SCALE GENOMIC DNA]</scope>
    <source>
        <strain evidence="2 3">ICMP3962</strain>
    </source>
</reference>
<sequence length="65" mass="7097">MMNTDAIYYLFAFLALGAAYAGIFLWVPAGRSSTIRYCLPDSAWYDSRPVPETLCGQSPGFGQPA</sequence>
<proteinExistence type="predicted"/>